<comment type="caution">
    <text evidence="2">The sequence shown here is derived from an EMBL/GenBank/DDBJ whole genome shotgun (WGS) entry which is preliminary data.</text>
</comment>
<dbReference type="OrthoDB" id="10312887at2759"/>
<accession>A0A2P5C2U7</accession>
<keyword evidence="3" id="KW-1185">Reference proteome</keyword>
<name>A0A2P5C2U7_TREOI</name>
<protein>
    <recommendedName>
        <fullName evidence="4">Secreted protein</fullName>
    </recommendedName>
</protein>
<reference evidence="3" key="1">
    <citation type="submission" date="2016-06" db="EMBL/GenBank/DDBJ databases">
        <title>Parallel loss of symbiosis genes in relatives of nitrogen-fixing non-legume Parasponia.</title>
        <authorList>
            <person name="Van Velzen R."/>
            <person name="Holmer R."/>
            <person name="Bu F."/>
            <person name="Rutten L."/>
            <person name="Van Zeijl A."/>
            <person name="Liu W."/>
            <person name="Santuari L."/>
            <person name="Cao Q."/>
            <person name="Sharma T."/>
            <person name="Shen D."/>
            <person name="Roswanjaya Y."/>
            <person name="Wardhani T."/>
            <person name="Kalhor M.S."/>
            <person name="Jansen J."/>
            <person name="Van den Hoogen J."/>
            <person name="Gungor B."/>
            <person name="Hartog M."/>
            <person name="Hontelez J."/>
            <person name="Verver J."/>
            <person name="Yang W.-C."/>
            <person name="Schijlen E."/>
            <person name="Repin R."/>
            <person name="Schilthuizen M."/>
            <person name="Schranz E."/>
            <person name="Heidstra R."/>
            <person name="Miyata K."/>
            <person name="Fedorova E."/>
            <person name="Kohlen W."/>
            <person name="Bisseling T."/>
            <person name="Smit S."/>
            <person name="Geurts R."/>
        </authorList>
    </citation>
    <scope>NUCLEOTIDE SEQUENCE [LARGE SCALE GENOMIC DNA]</scope>
    <source>
        <strain evidence="3">cv. RG33-2</strain>
    </source>
</reference>
<feature type="chain" id="PRO_5015160526" description="Secreted protein" evidence="1">
    <location>
        <begin position="18"/>
        <end position="98"/>
    </location>
</feature>
<evidence type="ECO:0000313" key="2">
    <source>
        <dbReference type="EMBL" id="PON55331.1"/>
    </source>
</evidence>
<evidence type="ECO:0000256" key="1">
    <source>
        <dbReference type="SAM" id="SignalP"/>
    </source>
</evidence>
<feature type="signal peptide" evidence="1">
    <location>
        <begin position="1"/>
        <end position="17"/>
    </location>
</feature>
<dbReference type="AlphaFoldDB" id="A0A2P5C2U7"/>
<evidence type="ECO:0000313" key="3">
    <source>
        <dbReference type="Proteomes" id="UP000237000"/>
    </source>
</evidence>
<dbReference type="Proteomes" id="UP000237000">
    <property type="component" value="Unassembled WGS sequence"/>
</dbReference>
<proteinExistence type="predicted"/>
<dbReference type="InParanoid" id="A0A2P5C2U7"/>
<gene>
    <name evidence="2" type="ORF">TorRG33x02_299890</name>
</gene>
<sequence length="98" mass="10643">MTIFCKFYAGMLPCCLAHCATYVVTISQASCQTRYNGSPIVILNGGKRAVVRIPQAEGTMVIRDAHEMPTSSVCVALVSFEASHFASTRKPTCLSLWP</sequence>
<dbReference type="EMBL" id="JXTC01000422">
    <property type="protein sequence ID" value="PON55331.1"/>
    <property type="molecule type" value="Genomic_DNA"/>
</dbReference>
<keyword evidence="1" id="KW-0732">Signal</keyword>
<organism evidence="2 3">
    <name type="scientific">Trema orientale</name>
    <name type="common">Charcoal tree</name>
    <name type="synonym">Celtis orientalis</name>
    <dbReference type="NCBI Taxonomy" id="63057"/>
    <lineage>
        <taxon>Eukaryota</taxon>
        <taxon>Viridiplantae</taxon>
        <taxon>Streptophyta</taxon>
        <taxon>Embryophyta</taxon>
        <taxon>Tracheophyta</taxon>
        <taxon>Spermatophyta</taxon>
        <taxon>Magnoliopsida</taxon>
        <taxon>eudicotyledons</taxon>
        <taxon>Gunneridae</taxon>
        <taxon>Pentapetalae</taxon>
        <taxon>rosids</taxon>
        <taxon>fabids</taxon>
        <taxon>Rosales</taxon>
        <taxon>Cannabaceae</taxon>
        <taxon>Trema</taxon>
    </lineage>
</organism>
<evidence type="ECO:0008006" key="4">
    <source>
        <dbReference type="Google" id="ProtNLM"/>
    </source>
</evidence>